<dbReference type="GO" id="GO:0042276">
    <property type="term" value="P:error-prone translesion synthesis"/>
    <property type="evidence" value="ECO:0007669"/>
    <property type="project" value="InterPro"/>
</dbReference>
<evidence type="ECO:0000313" key="6">
    <source>
        <dbReference type="EMBL" id="KAG9455314.1"/>
    </source>
</evidence>
<evidence type="ECO:0000256" key="5">
    <source>
        <dbReference type="SAM" id="MobiDB-lite"/>
    </source>
</evidence>
<feature type="region of interest" description="Disordered" evidence="5">
    <location>
        <begin position="23"/>
        <end position="47"/>
    </location>
</feature>
<evidence type="ECO:0000313" key="7">
    <source>
        <dbReference type="Proteomes" id="UP000825729"/>
    </source>
</evidence>
<dbReference type="PANTHER" id="PTHR31399:SF0">
    <property type="entry name" value="DNA-DIRECTED PRIMASE_POLYMERASE PROTEIN"/>
    <property type="match status" value="1"/>
</dbReference>
<comment type="catalytic activity">
    <reaction evidence="4">
        <text>DNA(n) + a 2'-deoxyribonucleoside 5'-triphosphate = DNA(n+1) + diphosphate</text>
        <dbReference type="Rhea" id="RHEA:22508"/>
        <dbReference type="Rhea" id="RHEA-COMP:17339"/>
        <dbReference type="Rhea" id="RHEA-COMP:17340"/>
        <dbReference type="ChEBI" id="CHEBI:33019"/>
        <dbReference type="ChEBI" id="CHEBI:61560"/>
        <dbReference type="ChEBI" id="CHEBI:173112"/>
        <dbReference type="EC" id="2.7.7.7"/>
    </reaction>
    <physiologicalReaction direction="left-to-right" evidence="4">
        <dbReference type="Rhea" id="RHEA:22509"/>
    </physiologicalReaction>
</comment>
<dbReference type="GO" id="GO:0003887">
    <property type="term" value="F:DNA-directed DNA polymerase activity"/>
    <property type="evidence" value="ECO:0007669"/>
    <property type="project" value="UniProtKB-EC"/>
</dbReference>
<protein>
    <recommendedName>
        <fullName evidence="1">DNA-directed primase/polymerase protein</fullName>
        <ecNumber evidence="3">2.7.7.102</ecNumber>
    </recommendedName>
</protein>
<evidence type="ECO:0000256" key="4">
    <source>
        <dbReference type="ARBA" id="ARBA00047303"/>
    </source>
</evidence>
<dbReference type="Pfam" id="PF03121">
    <property type="entry name" value="Herpes_UL52"/>
    <property type="match status" value="1"/>
</dbReference>
<dbReference type="InterPro" id="IPR044917">
    <property type="entry name" value="PRIMPOL"/>
</dbReference>
<accession>A0AAV7F3M4</accession>
<dbReference type="GO" id="GO:0005759">
    <property type="term" value="C:mitochondrial matrix"/>
    <property type="evidence" value="ECO:0007669"/>
    <property type="project" value="TreeGrafter"/>
</dbReference>
<evidence type="ECO:0000256" key="1">
    <source>
        <dbReference type="ARBA" id="ARBA00026139"/>
    </source>
</evidence>
<dbReference type="GO" id="GO:0006264">
    <property type="term" value="P:mitochondrial DNA replication"/>
    <property type="evidence" value="ECO:0007669"/>
    <property type="project" value="TreeGrafter"/>
</dbReference>
<proteinExistence type="predicted"/>
<dbReference type="GO" id="GO:0005634">
    <property type="term" value="C:nucleus"/>
    <property type="evidence" value="ECO:0007669"/>
    <property type="project" value="TreeGrafter"/>
</dbReference>
<evidence type="ECO:0000256" key="2">
    <source>
        <dbReference type="ARBA" id="ARBA00044677"/>
    </source>
</evidence>
<dbReference type="AlphaFoldDB" id="A0AAV7F3M4"/>
<dbReference type="GO" id="GO:0009411">
    <property type="term" value="P:response to UV"/>
    <property type="evidence" value="ECO:0007669"/>
    <property type="project" value="TreeGrafter"/>
</dbReference>
<keyword evidence="7" id="KW-1185">Reference proteome</keyword>
<gene>
    <name evidence="6" type="ORF">H6P81_008218</name>
</gene>
<comment type="catalytic activity">
    <reaction evidence="2">
        <text>ssDNA + n NTP = ssDNA/pppN(pN)n-1 hybrid + (n-1) diphosphate.</text>
        <dbReference type="EC" id="2.7.7.102"/>
    </reaction>
</comment>
<dbReference type="EC" id="2.7.7.102" evidence="3"/>
<dbReference type="GO" id="GO:0003682">
    <property type="term" value="F:chromatin binding"/>
    <property type="evidence" value="ECO:0007669"/>
    <property type="project" value="TreeGrafter"/>
</dbReference>
<dbReference type="GO" id="GO:0031297">
    <property type="term" value="P:replication fork processing"/>
    <property type="evidence" value="ECO:0007669"/>
    <property type="project" value="TreeGrafter"/>
</dbReference>
<dbReference type="PANTHER" id="PTHR31399">
    <property type="entry name" value="DNA-DIRECTED PRIMASE / POLYMERASE PROTEIN"/>
    <property type="match status" value="1"/>
</dbReference>
<comment type="caution">
    <text evidence="6">The sequence shown here is derived from an EMBL/GenBank/DDBJ whole genome shotgun (WGS) entry which is preliminary data.</text>
</comment>
<dbReference type="Proteomes" id="UP000825729">
    <property type="component" value="Unassembled WGS sequence"/>
</dbReference>
<feature type="compositionally biased region" description="Basic and acidic residues" evidence="5">
    <location>
        <begin position="36"/>
        <end position="47"/>
    </location>
</feature>
<evidence type="ECO:0000256" key="3">
    <source>
        <dbReference type="ARBA" id="ARBA00044768"/>
    </source>
</evidence>
<reference evidence="6 7" key="1">
    <citation type="submission" date="2021-07" db="EMBL/GenBank/DDBJ databases">
        <title>The Aristolochia fimbriata genome: insights into angiosperm evolution, floral development and chemical biosynthesis.</title>
        <authorList>
            <person name="Jiao Y."/>
        </authorList>
    </citation>
    <scope>NUCLEOTIDE SEQUENCE [LARGE SCALE GENOMIC DNA]</scope>
    <source>
        <strain evidence="6">IBCAS-2021</strain>
        <tissue evidence="6">Leaf</tissue>
    </source>
</reference>
<sequence>MASDLKDDVDRLFECFKCGVSTPQSAAISSRKKRRKDTDSLTRERGSYRSNLEEAIREEGPRSSSIKQDNLKSLVIPVSSTKKFNGRNQISPVVFYGSPHGVPAKKPLQLLRLLREIRVDLTEQNDLSARKDVWATFPKQVQAMNFAKNHTQVHIFSYQDHLTGQRRFLVSTYEEFWQRYKVMDSKFRHHYEVIQEGQPCHMYFDLEFDRRINTGKDGDEMVDILISVIFTALHEKYSIEAESKWIVELDSSTDEKFSRHLLIRIPGAAFKDNSHVGAFVAEICSRISDARSCNPSLQKLYISKDSSGPEDSCHLFVDTAVYSRNRCFRLALSSKAGKKSVLLPSGRFKCKDRNEDQMFMDSLICRMDVDCKKLLICKMDLECMKTLHFDSEVHRGGEKNLEGRKDIILNTRASDFSGAYITGKSPFPALDRFVESIASSGNVSGQIRCWYWFSEFGFMVYSMSSNRYCERIGREHKSNNVIYVVDFRTAGYYQKCHDPDCKGYRSPLRPIPLDIIPNDANIYYLTKTSNFKEQIGLSNAADGSDIYDENVSDSCKKNGAWWHEAIKLADDLEKMRKQAEFHEQDLGFCDDQEWWMDAERSASFLEQQFSVQITYENKGENTRTS</sequence>
<organism evidence="6 7">
    <name type="scientific">Aristolochia fimbriata</name>
    <name type="common">White veined hardy Dutchman's pipe vine</name>
    <dbReference type="NCBI Taxonomy" id="158543"/>
    <lineage>
        <taxon>Eukaryota</taxon>
        <taxon>Viridiplantae</taxon>
        <taxon>Streptophyta</taxon>
        <taxon>Embryophyta</taxon>
        <taxon>Tracheophyta</taxon>
        <taxon>Spermatophyta</taxon>
        <taxon>Magnoliopsida</taxon>
        <taxon>Magnoliidae</taxon>
        <taxon>Piperales</taxon>
        <taxon>Aristolochiaceae</taxon>
        <taxon>Aristolochia</taxon>
    </lineage>
</organism>
<name>A0AAV7F3M4_ARIFI</name>
<dbReference type="EMBL" id="JAINDJ010000003">
    <property type="protein sequence ID" value="KAG9455314.1"/>
    <property type="molecule type" value="Genomic_DNA"/>
</dbReference>